<feature type="transmembrane region" description="Helical" evidence="2">
    <location>
        <begin position="28"/>
        <end position="48"/>
    </location>
</feature>
<keyword evidence="2" id="KW-1133">Transmembrane helix</keyword>
<dbReference type="AlphaFoldDB" id="A0A1H2F643"/>
<dbReference type="KEGG" id="nur:ATY38_03805"/>
<organism evidence="3 4">
    <name type="scientific">Nitrosomonas ureae</name>
    <dbReference type="NCBI Taxonomy" id="44577"/>
    <lineage>
        <taxon>Bacteria</taxon>
        <taxon>Pseudomonadati</taxon>
        <taxon>Pseudomonadota</taxon>
        <taxon>Betaproteobacteria</taxon>
        <taxon>Nitrosomonadales</taxon>
        <taxon>Nitrosomonadaceae</taxon>
        <taxon>Nitrosomonas</taxon>
    </lineage>
</organism>
<accession>A0A1H2F643</accession>
<proteinExistence type="predicted"/>
<keyword evidence="4" id="KW-1185">Reference proteome</keyword>
<evidence type="ECO:0000256" key="1">
    <source>
        <dbReference type="SAM" id="Coils"/>
    </source>
</evidence>
<name>A0A1H2F643_9PROT</name>
<dbReference type="Proteomes" id="UP000182882">
    <property type="component" value="Unassembled WGS sequence"/>
</dbReference>
<feature type="coiled-coil region" evidence="1">
    <location>
        <begin position="104"/>
        <end position="139"/>
    </location>
</feature>
<reference evidence="4" key="1">
    <citation type="submission" date="2016-10" db="EMBL/GenBank/DDBJ databases">
        <authorList>
            <person name="Varghese N."/>
            <person name="Submissions S."/>
        </authorList>
    </citation>
    <scope>NUCLEOTIDE SEQUENCE [LARGE SCALE GENOMIC DNA]</scope>
    <source>
        <strain evidence="4">Nm10</strain>
    </source>
</reference>
<keyword evidence="1" id="KW-0175">Coiled coil</keyword>
<gene>
    <name evidence="3" type="ORF">SAMN05216406_11816</name>
</gene>
<dbReference type="RefSeq" id="WP_062558132.1">
    <property type="nucleotide sequence ID" value="NZ_CP013341.1"/>
</dbReference>
<evidence type="ECO:0000313" key="3">
    <source>
        <dbReference type="EMBL" id="SDU02797.1"/>
    </source>
</evidence>
<dbReference type="EMBL" id="FNLN01000018">
    <property type="protein sequence ID" value="SDU02797.1"/>
    <property type="molecule type" value="Genomic_DNA"/>
</dbReference>
<protein>
    <submittedName>
        <fullName evidence="3">Uncharacterized protein</fullName>
    </submittedName>
</protein>
<evidence type="ECO:0000313" key="4">
    <source>
        <dbReference type="Proteomes" id="UP000182882"/>
    </source>
</evidence>
<sequence length="241" mass="27980">MNEIEHEIEIAKLKADLEKSKSANRYQLISTALGTFLASVFGTSLLFIQNTDKNLQEFDDGHREFISKFVEVAMDADMEPRRRLAHYFAFVTLDEKQRSRWEEYAKYLEELNEETEKKVDVLKEQLHETISDIDRLILETQIRNYLSQLEPFKSNDDVLLKKKLVQAIILNRDSEKEKRMFQSLSQRLSHLPACKKLDSISSNKKEALLDCIREIGSRSETAAYDLKEFQLISSEAGLISP</sequence>
<keyword evidence="2" id="KW-0812">Transmembrane</keyword>
<keyword evidence="2" id="KW-0472">Membrane</keyword>
<evidence type="ECO:0000256" key="2">
    <source>
        <dbReference type="SAM" id="Phobius"/>
    </source>
</evidence>